<dbReference type="RefSeq" id="XP_056493675.1">
    <property type="nucleotide sequence ID" value="XM_056625093.1"/>
</dbReference>
<dbReference type="GO" id="GO:0004497">
    <property type="term" value="F:monooxygenase activity"/>
    <property type="evidence" value="ECO:0007669"/>
    <property type="project" value="UniProtKB-KW"/>
</dbReference>
<evidence type="ECO:0000256" key="5">
    <source>
        <dbReference type="ARBA" id="ARBA00023033"/>
    </source>
</evidence>
<keyword evidence="5" id="KW-0503">Monooxygenase</keyword>
<keyword evidence="4" id="KW-0560">Oxidoreductase</keyword>
<dbReference type="EMBL" id="JAPZBU010000003">
    <property type="protein sequence ID" value="KAJ5413819.1"/>
    <property type="molecule type" value="Genomic_DNA"/>
</dbReference>
<proteinExistence type="predicted"/>
<keyword evidence="3" id="KW-0274">FAD</keyword>
<evidence type="ECO:0000256" key="4">
    <source>
        <dbReference type="ARBA" id="ARBA00023002"/>
    </source>
</evidence>
<dbReference type="Gene3D" id="3.50.50.60">
    <property type="entry name" value="FAD/NAD(P)-binding domain"/>
    <property type="match status" value="1"/>
</dbReference>
<evidence type="ECO:0000256" key="1">
    <source>
        <dbReference type="ARBA" id="ARBA00001974"/>
    </source>
</evidence>
<keyword evidence="2" id="KW-0285">Flavoprotein</keyword>
<protein>
    <recommendedName>
        <fullName evidence="8">FAD-binding domain-containing protein</fullName>
    </recommendedName>
</protein>
<evidence type="ECO:0000256" key="2">
    <source>
        <dbReference type="ARBA" id="ARBA00022630"/>
    </source>
</evidence>
<sequence>MKGQQTAALGETEYAKPGCLLRVNRQTLREVLWQDIDIHNDKAFDHYEESENCATAYFKDLTIFTGDIIVGADGAHSAVSQSVPAPTSALFRVAG</sequence>
<reference evidence="6" key="1">
    <citation type="submission" date="2022-12" db="EMBL/GenBank/DDBJ databases">
        <authorList>
            <person name="Petersen C."/>
        </authorList>
    </citation>
    <scope>NUCLEOTIDE SEQUENCE</scope>
    <source>
        <strain evidence="6">IBT 29677</strain>
    </source>
</reference>
<name>A0A9W9WB04_9EURO</name>
<dbReference type="AlphaFoldDB" id="A0A9W9WB04"/>
<dbReference type="OrthoDB" id="655030at2759"/>
<organism evidence="6 7">
    <name type="scientific">Penicillium cosmopolitanum</name>
    <dbReference type="NCBI Taxonomy" id="1131564"/>
    <lineage>
        <taxon>Eukaryota</taxon>
        <taxon>Fungi</taxon>
        <taxon>Dikarya</taxon>
        <taxon>Ascomycota</taxon>
        <taxon>Pezizomycotina</taxon>
        <taxon>Eurotiomycetes</taxon>
        <taxon>Eurotiomycetidae</taxon>
        <taxon>Eurotiales</taxon>
        <taxon>Aspergillaceae</taxon>
        <taxon>Penicillium</taxon>
    </lineage>
</organism>
<comment type="cofactor">
    <cofactor evidence="1">
        <name>FAD</name>
        <dbReference type="ChEBI" id="CHEBI:57692"/>
    </cofactor>
</comment>
<dbReference type="PANTHER" id="PTHR47178:SF6">
    <property type="entry name" value="FAD-BINDING DOMAIN-CONTAINING PROTEIN"/>
    <property type="match status" value="1"/>
</dbReference>
<gene>
    <name evidence="6" type="ORF">N7509_000446</name>
</gene>
<dbReference type="InterPro" id="IPR036188">
    <property type="entry name" value="FAD/NAD-bd_sf"/>
</dbReference>
<comment type="caution">
    <text evidence="6">The sequence shown here is derived from an EMBL/GenBank/DDBJ whole genome shotgun (WGS) entry which is preliminary data.</text>
</comment>
<evidence type="ECO:0008006" key="8">
    <source>
        <dbReference type="Google" id="ProtNLM"/>
    </source>
</evidence>
<reference evidence="6" key="2">
    <citation type="journal article" date="2023" name="IMA Fungus">
        <title>Comparative genomic study of the Penicillium genus elucidates a diverse pangenome and 15 lateral gene transfer events.</title>
        <authorList>
            <person name="Petersen C."/>
            <person name="Sorensen T."/>
            <person name="Nielsen M.R."/>
            <person name="Sondergaard T.E."/>
            <person name="Sorensen J.L."/>
            <person name="Fitzpatrick D.A."/>
            <person name="Frisvad J.C."/>
            <person name="Nielsen K.L."/>
        </authorList>
    </citation>
    <scope>NUCLEOTIDE SEQUENCE</scope>
    <source>
        <strain evidence="6">IBT 29677</strain>
    </source>
</reference>
<keyword evidence="7" id="KW-1185">Reference proteome</keyword>
<evidence type="ECO:0000313" key="6">
    <source>
        <dbReference type="EMBL" id="KAJ5413819.1"/>
    </source>
</evidence>
<evidence type="ECO:0000256" key="3">
    <source>
        <dbReference type="ARBA" id="ARBA00022827"/>
    </source>
</evidence>
<dbReference type="SUPFAM" id="SSF51905">
    <property type="entry name" value="FAD/NAD(P)-binding domain"/>
    <property type="match status" value="1"/>
</dbReference>
<evidence type="ECO:0000313" key="7">
    <source>
        <dbReference type="Proteomes" id="UP001147747"/>
    </source>
</evidence>
<dbReference type="GeneID" id="81364073"/>
<accession>A0A9W9WB04</accession>
<dbReference type="Proteomes" id="UP001147747">
    <property type="component" value="Unassembled WGS sequence"/>
</dbReference>
<dbReference type="PANTHER" id="PTHR47178">
    <property type="entry name" value="MONOOXYGENASE, FAD-BINDING"/>
    <property type="match status" value="1"/>
</dbReference>